<keyword evidence="4 6" id="KW-0067">ATP-binding</keyword>
<dbReference type="GO" id="GO:0008233">
    <property type="term" value="F:peptidase activity"/>
    <property type="evidence" value="ECO:0007669"/>
    <property type="project" value="UniProtKB-KW"/>
</dbReference>
<evidence type="ECO:0000313" key="11">
    <source>
        <dbReference type="Proteomes" id="UP000739069"/>
    </source>
</evidence>
<dbReference type="Pfam" id="PF10431">
    <property type="entry name" value="ClpB_D2-small"/>
    <property type="match status" value="1"/>
</dbReference>
<dbReference type="SMART" id="SM00382">
    <property type="entry name" value="AAA"/>
    <property type="match status" value="1"/>
</dbReference>
<dbReference type="HAMAP" id="MF_00175">
    <property type="entry name" value="ClpX"/>
    <property type="match status" value="1"/>
</dbReference>
<dbReference type="Gene3D" id="1.10.8.60">
    <property type="match status" value="1"/>
</dbReference>
<proteinExistence type="inferred from homology"/>
<comment type="similarity">
    <text evidence="6 7">Belongs to the ClpX chaperone family.</text>
</comment>
<evidence type="ECO:0000256" key="8">
    <source>
        <dbReference type="SAM" id="MobiDB-lite"/>
    </source>
</evidence>
<dbReference type="SUPFAM" id="SSF57716">
    <property type="entry name" value="Glucocorticoid receptor-like (DNA-binding domain)"/>
    <property type="match status" value="1"/>
</dbReference>
<sequence length="457" mass="49215">MATDITLPPEQPSASMRCSFCKKTRAQVFKIVLGPNVSICDECVDLCEEILADERLKANAPVAASPKQLATPREIYSYLNDYVIGQDAAKRTLAVAVYNHYKRIHDLDNPVLTSRTLSATAGEQVELGKSNILMLGPTGCGKTYLASTLAKKLDVPFALVDATTLTEAGYVGDDVENILLRLINAADGDISKAQRGIIYIDEIDKIARKGGENLSITRDVSGEGVQQALLKIIEGTVATVPPEGGRKHPAHANIEIDTSNILFIVAGAFDNIDDRIAARVGSGGIGFGAELGGSVKNPLEQIMPEDLAHYGIIPELIGRLPVISTLTELNEEELARVLTEPKNALLKQYRHLFALDGVDLIIDDAAVAAIARLASERKIGARGLRSMMEQILQPVMFEIPDRTDVTSIVIGEDTVLNGTEPRYVLQAPDPGAETTRTTKRDAKTASLKATKVGRKVA</sequence>
<dbReference type="PANTHER" id="PTHR48102">
    <property type="entry name" value="ATP-DEPENDENT CLP PROTEASE ATP-BINDING SUBUNIT CLPX-LIKE, MITOCHONDRIAL-RELATED"/>
    <property type="match status" value="1"/>
</dbReference>
<dbReference type="EMBL" id="JAGZXI010000013">
    <property type="protein sequence ID" value="MBS6635612.1"/>
    <property type="molecule type" value="Genomic_DNA"/>
</dbReference>
<dbReference type="PROSITE" id="PS51902">
    <property type="entry name" value="CLPX_ZB"/>
    <property type="match status" value="1"/>
</dbReference>
<keyword evidence="1 6" id="KW-0479">Metal-binding</keyword>
<evidence type="ECO:0000256" key="2">
    <source>
        <dbReference type="ARBA" id="ARBA00022741"/>
    </source>
</evidence>
<feature type="domain" description="ClpX-type ZB" evidence="9">
    <location>
        <begin position="1"/>
        <end position="59"/>
    </location>
</feature>
<dbReference type="GO" id="GO:0051603">
    <property type="term" value="P:proteolysis involved in protein catabolic process"/>
    <property type="evidence" value="ECO:0007669"/>
    <property type="project" value="TreeGrafter"/>
</dbReference>
<dbReference type="SUPFAM" id="SSF52540">
    <property type="entry name" value="P-loop containing nucleoside triphosphate hydrolases"/>
    <property type="match status" value="1"/>
</dbReference>
<dbReference type="GO" id="GO:0016887">
    <property type="term" value="F:ATP hydrolysis activity"/>
    <property type="evidence" value="ECO:0007669"/>
    <property type="project" value="InterPro"/>
</dbReference>
<comment type="function">
    <text evidence="6">ATP-dependent specificity component of the Clp protease. It directs the protease to specific substrates. Can perform chaperone functions in the absence of ClpP.</text>
</comment>
<comment type="caution">
    <text evidence="10">The sequence shown here is derived from an EMBL/GenBank/DDBJ whole genome shotgun (WGS) entry which is preliminary data.</text>
</comment>
<feature type="binding site" evidence="6">
    <location>
        <begin position="137"/>
        <end position="144"/>
    </location>
    <ligand>
        <name>ATP</name>
        <dbReference type="ChEBI" id="CHEBI:30616"/>
    </ligand>
</feature>
<dbReference type="GO" id="GO:0005524">
    <property type="term" value="F:ATP binding"/>
    <property type="evidence" value="ECO:0007669"/>
    <property type="project" value="UniProtKB-UniRule"/>
</dbReference>
<dbReference type="InterPro" id="IPR003959">
    <property type="entry name" value="ATPase_AAA_core"/>
</dbReference>
<feature type="binding site" evidence="6 7">
    <location>
        <position position="43"/>
    </location>
    <ligand>
        <name>Zn(2+)</name>
        <dbReference type="ChEBI" id="CHEBI:29105"/>
    </ligand>
</feature>
<dbReference type="InterPro" id="IPR050052">
    <property type="entry name" value="ATP-dep_Clp_protease_ClpX"/>
</dbReference>
<dbReference type="FunFam" id="1.10.8.60:FF:000002">
    <property type="entry name" value="ATP-dependent Clp protease ATP-binding subunit ClpX"/>
    <property type="match status" value="1"/>
</dbReference>
<dbReference type="Proteomes" id="UP000739069">
    <property type="component" value="Unassembled WGS sequence"/>
</dbReference>
<dbReference type="RefSeq" id="WP_303953723.1">
    <property type="nucleotide sequence ID" value="NZ_JAGZXI010000013.1"/>
</dbReference>
<evidence type="ECO:0000256" key="7">
    <source>
        <dbReference type="PROSITE-ProRule" id="PRU01250"/>
    </source>
</evidence>
<dbReference type="GO" id="GO:0051082">
    <property type="term" value="F:unfolded protein binding"/>
    <property type="evidence" value="ECO:0007669"/>
    <property type="project" value="UniProtKB-UniRule"/>
</dbReference>
<protein>
    <recommendedName>
        <fullName evidence="6">ATP-dependent Clp protease ATP-binding subunit ClpX</fullName>
    </recommendedName>
</protein>
<dbReference type="SMART" id="SM01086">
    <property type="entry name" value="ClpB_D2-small"/>
    <property type="match status" value="1"/>
</dbReference>
<feature type="binding site" evidence="6 7">
    <location>
        <position position="18"/>
    </location>
    <ligand>
        <name>Zn(2+)</name>
        <dbReference type="ChEBI" id="CHEBI:29105"/>
    </ligand>
</feature>
<dbReference type="InterPro" id="IPR038366">
    <property type="entry name" value="Znf_CppX_C4_sf"/>
</dbReference>
<evidence type="ECO:0000256" key="1">
    <source>
        <dbReference type="ARBA" id="ARBA00022723"/>
    </source>
</evidence>
<evidence type="ECO:0000256" key="4">
    <source>
        <dbReference type="ARBA" id="ARBA00022840"/>
    </source>
</evidence>
<dbReference type="PANTHER" id="PTHR48102:SF7">
    <property type="entry name" value="ATP-DEPENDENT CLP PROTEASE ATP-BINDING SUBUNIT CLPX-LIKE, MITOCHONDRIAL"/>
    <property type="match status" value="1"/>
</dbReference>
<dbReference type="InterPro" id="IPR046425">
    <property type="entry name" value="ClpX_bact"/>
</dbReference>
<feature type="binding site" evidence="6 7">
    <location>
        <position position="40"/>
    </location>
    <ligand>
        <name>Zn(2+)</name>
        <dbReference type="ChEBI" id="CHEBI:29105"/>
    </ligand>
</feature>
<dbReference type="InterPro" id="IPR027417">
    <property type="entry name" value="P-loop_NTPase"/>
</dbReference>
<keyword evidence="3 6" id="KW-0862">Zinc</keyword>
<name>A0A943TCZ7_9MICC</name>
<evidence type="ECO:0000256" key="6">
    <source>
        <dbReference type="HAMAP-Rule" id="MF_00175"/>
    </source>
</evidence>
<dbReference type="InterPro" id="IPR004487">
    <property type="entry name" value="Clp_protease_ATP-bd_su_ClpX"/>
</dbReference>
<accession>A0A943TCZ7</accession>
<reference evidence="10" key="1">
    <citation type="submission" date="2021-02" db="EMBL/GenBank/DDBJ databases">
        <title>Infant gut strain persistence is associated with maternal origin, phylogeny, and functional potential including surface adhesion and iron acquisition.</title>
        <authorList>
            <person name="Lou Y.C."/>
        </authorList>
    </citation>
    <scope>NUCLEOTIDE SEQUENCE</scope>
    <source>
        <strain evidence="10">L1_008_092G1_dasL1_008_092G1_concoct_16</strain>
    </source>
</reference>
<comment type="subunit">
    <text evidence="6">Component of the ClpX-ClpP complex. Forms a hexameric ring that, in the presence of ATP, binds to fourteen ClpP subunits assembled into a disk-like structure with a central cavity, resembling the structure of eukaryotic proteasomes.</text>
</comment>
<gene>
    <name evidence="6 10" type="primary">clpX</name>
    <name evidence="10" type="ORF">KH265_08235</name>
</gene>
<dbReference type="GO" id="GO:0046983">
    <property type="term" value="F:protein dimerization activity"/>
    <property type="evidence" value="ECO:0007669"/>
    <property type="project" value="UniProtKB-UniRule"/>
</dbReference>
<dbReference type="GO" id="GO:0008270">
    <property type="term" value="F:zinc ion binding"/>
    <property type="evidence" value="ECO:0007669"/>
    <property type="project" value="UniProtKB-UniRule"/>
</dbReference>
<feature type="region of interest" description="Disordered" evidence="8">
    <location>
        <begin position="426"/>
        <end position="457"/>
    </location>
</feature>
<dbReference type="SMART" id="SM00994">
    <property type="entry name" value="zf-C4_ClpX"/>
    <property type="match status" value="1"/>
</dbReference>
<dbReference type="Pfam" id="PF07724">
    <property type="entry name" value="AAA_2"/>
    <property type="match status" value="1"/>
</dbReference>
<evidence type="ECO:0000256" key="5">
    <source>
        <dbReference type="ARBA" id="ARBA00023186"/>
    </source>
</evidence>
<dbReference type="CDD" id="cd19497">
    <property type="entry name" value="RecA-like_ClpX"/>
    <property type="match status" value="1"/>
</dbReference>
<dbReference type="Gene3D" id="3.40.50.300">
    <property type="entry name" value="P-loop containing nucleotide triphosphate hydrolases"/>
    <property type="match status" value="1"/>
</dbReference>
<keyword evidence="10" id="KW-0378">Hydrolase</keyword>
<dbReference type="NCBIfam" id="NF003745">
    <property type="entry name" value="PRK05342.1"/>
    <property type="match status" value="1"/>
</dbReference>
<dbReference type="NCBIfam" id="TIGR00382">
    <property type="entry name" value="clpX"/>
    <property type="match status" value="1"/>
</dbReference>
<dbReference type="AlphaFoldDB" id="A0A943TCZ7"/>
<keyword evidence="10" id="KW-0645">Protease</keyword>
<evidence type="ECO:0000259" key="9">
    <source>
        <dbReference type="PROSITE" id="PS51902"/>
    </source>
</evidence>
<keyword evidence="5 6" id="KW-0143">Chaperone</keyword>
<keyword evidence="2 6" id="KW-0547">Nucleotide-binding</keyword>
<dbReference type="Pfam" id="PF06689">
    <property type="entry name" value="zf-C4_ClpX"/>
    <property type="match status" value="1"/>
</dbReference>
<dbReference type="InterPro" id="IPR059188">
    <property type="entry name" value="Znf_CLPX-like"/>
</dbReference>
<dbReference type="GO" id="GO:0140662">
    <property type="term" value="F:ATP-dependent protein folding chaperone"/>
    <property type="evidence" value="ECO:0007669"/>
    <property type="project" value="InterPro"/>
</dbReference>
<dbReference type="InterPro" id="IPR010603">
    <property type="entry name" value="Znf_CppX_C4"/>
</dbReference>
<dbReference type="InterPro" id="IPR003593">
    <property type="entry name" value="AAA+_ATPase"/>
</dbReference>
<organism evidence="10 11">
    <name type="scientific">Rothia mucilaginosa</name>
    <dbReference type="NCBI Taxonomy" id="43675"/>
    <lineage>
        <taxon>Bacteria</taxon>
        <taxon>Bacillati</taxon>
        <taxon>Actinomycetota</taxon>
        <taxon>Actinomycetes</taxon>
        <taxon>Micrococcales</taxon>
        <taxon>Micrococcaceae</taxon>
        <taxon>Rothia</taxon>
    </lineage>
</organism>
<feature type="binding site" evidence="6 7">
    <location>
        <position position="21"/>
    </location>
    <ligand>
        <name>Zn(2+)</name>
        <dbReference type="ChEBI" id="CHEBI:29105"/>
    </ligand>
</feature>
<dbReference type="InterPro" id="IPR019489">
    <property type="entry name" value="Clp_ATPase_C"/>
</dbReference>
<dbReference type="Gene3D" id="6.20.220.10">
    <property type="entry name" value="ClpX chaperone, C4-type zinc finger domain"/>
    <property type="match status" value="1"/>
</dbReference>
<evidence type="ECO:0000256" key="3">
    <source>
        <dbReference type="ARBA" id="ARBA00022833"/>
    </source>
</evidence>
<evidence type="ECO:0000313" key="10">
    <source>
        <dbReference type="EMBL" id="MBS6635612.1"/>
    </source>
</evidence>